<evidence type="ECO:0000256" key="5">
    <source>
        <dbReference type="ARBA" id="ARBA00022989"/>
    </source>
</evidence>
<organism evidence="8 9">
    <name type="scientific">Sphingomonas lacunae</name>
    <dbReference type="NCBI Taxonomy" id="2698828"/>
    <lineage>
        <taxon>Bacteria</taxon>
        <taxon>Pseudomonadati</taxon>
        <taxon>Pseudomonadota</taxon>
        <taxon>Alphaproteobacteria</taxon>
        <taxon>Sphingomonadales</taxon>
        <taxon>Sphingomonadaceae</taxon>
        <taxon>Sphingomonas</taxon>
    </lineage>
</organism>
<keyword evidence="6 7" id="KW-0472">Membrane</keyword>
<feature type="transmembrane region" description="Helical" evidence="7">
    <location>
        <begin position="57"/>
        <end position="78"/>
    </location>
</feature>
<keyword evidence="9" id="KW-1185">Reference proteome</keyword>
<protein>
    <recommendedName>
        <fullName evidence="10">DUF350 domain-containing protein</fullName>
    </recommendedName>
</protein>
<keyword evidence="5 7" id="KW-1133">Transmembrane helix</keyword>
<feature type="transmembrane region" description="Helical" evidence="7">
    <location>
        <begin position="84"/>
        <end position="105"/>
    </location>
</feature>
<dbReference type="EMBL" id="CP053015">
    <property type="protein sequence ID" value="QJQ32948.1"/>
    <property type="molecule type" value="Genomic_DNA"/>
</dbReference>
<evidence type="ECO:0000256" key="1">
    <source>
        <dbReference type="ARBA" id="ARBA00004651"/>
    </source>
</evidence>
<evidence type="ECO:0008006" key="10">
    <source>
        <dbReference type="Google" id="ProtNLM"/>
    </source>
</evidence>
<accession>A0A6M4AUY2</accession>
<name>A0A6M4AUY2_9SPHN</name>
<feature type="transmembrane region" description="Helical" evidence="7">
    <location>
        <begin position="15"/>
        <end position="36"/>
    </location>
</feature>
<evidence type="ECO:0000313" key="9">
    <source>
        <dbReference type="Proteomes" id="UP000503018"/>
    </source>
</evidence>
<dbReference type="InterPro" id="IPR007140">
    <property type="entry name" value="DUF350"/>
</dbReference>
<dbReference type="Pfam" id="PF03994">
    <property type="entry name" value="DUF350"/>
    <property type="match status" value="1"/>
</dbReference>
<dbReference type="RefSeq" id="WP_169946720.1">
    <property type="nucleotide sequence ID" value="NZ_CP053015.1"/>
</dbReference>
<evidence type="ECO:0000313" key="8">
    <source>
        <dbReference type="EMBL" id="QJQ32948.1"/>
    </source>
</evidence>
<keyword evidence="3" id="KW-1003">Cell membrane</keyword>
<dbReference type="KEGG" id="slan:GV829_11255"/>
<sequence length="140" mass="14579">MTDFVPVWASMQAGLPVLILHLALTTFLWGIALALAHGLSKWRFGRDDARENHAVTLVHGGEALALALPLAAALAGSVNAADNLLWGGVVALVQLGWSLLSVLAMRAIVRRVGQGDMSAAIHLIGVRLGFALLNSAAIGS</sequence>
<evidence type="ECO:0000256" key="7">
    <source>
        <dbReference type="SAM" id="Phobius"/>
    </source>
</evidence>
<evidence type="ECO:0000256" key="4">
    <source>
        <dbReference type="ARBA" id="ARBA00022692"/>
    </source>
</evidence>
<proteinExistence type="inferred from homology"/>
<dbReference type="AlphaFoldDB" id="A0A6M4AUY2"/>
<comment type="subcellular location">
    <subcellularLocation>
        <location evidence="1">Cell membrane</location>
        <topology evidence="1">Multi-pass membrane protein</topology>
    </subcellularLocation>
</comment>
<dbReference type="Proteomes" id="UP000503018">
    <property type="component" value="Chromosome"/>
</dbReference>
<evidence type="ECO:0000256" key="2">
    <source>
        <dbReference type="ARBA" id="ARBA00005779"/>
    </source>
</evidence>
<gene>
    <name evidence="8" type="ORF">GV829_11255</name>
</gene>
<dbReference type="GO" id="GO:0005886">
    <property type="term" value="C:plasma membrane"/>
    <property type="evidence" value="ECO:0007669"/>
    <property type="project" value="UniProtKB-SubCell"/>
</dbReference>
<evidence type="ECO:0000256" key="3">
    <source>
        <dbReference type="ARBA" id="ARBA00022475"/>
    </source>
</evidence>
<keyword evidence="4 7" id="KW-0812">Transmembrane</keyword>
<reference evidence="8 9" key="1">
    <citation type="submission" date="2020-01" db="EMBL/GenBank/DDBJ databases">
        <title>Sphingomonas sp. strain CSW-10.</title>
        <authorList>
            <person name="Chen W.-M."/>
        </authorList>
    </citation>
    <scope>NUCLEOTIDE SEQUENCE [LARGE SCALE GENOMIC DNA]</scope>
    <source>
        <strain evidence="8 9">CSW-10</strain>
    </source>
</reference>
<comment type="similarity">
    <text evidence="2">Belongs to the UPF0719 family.</text>
</comment>
<evidence type="ECO:0000256" key="6">
    <source>
        <dbReference type="ARBA" id="ARBA00023136"/>
    </source>
</evidence>